<feature type="chain" id="PRO_5046509783" description="Lipoprotein" evidence="2">
    <location>
        <begin position="28"/>
        <end position="300"/>
    </location>
</feature>
<keyword evidence="2" id="KW-0732">Signal</keyword>
<accession>A0ABT9MX03</accession>
<feature type="region of interest" description="Disordered" evidence="1">
    <location>
        <begin position="277"/>
        <end position="300"/>
    </location>
</feature>
<evidence type="ECO:0000313" key="4">
    <source>
        <dbReference type="Proteomes" id="UP001240984"/>
    </source>
</evidence>
<protein>
    <recommendedName>
        <fullName evidence="5">Lipoprotein</fullName>
    </recommendedName>
</protein>
<organism evidence="3 4">
    <name type="scientific">Catenuloplanes nepalensis</name>
    <dbReference type="NCBI Taxonomy" id="587533"/>
    <lineage>
        <taxon>Bacteria</taxon>
        <taxon>Bacillati</taxon>
        <taxon>Actinomycetota</taxon>
        <taxon>Actinomycetes</taxon>
        <taxon>Micromonosporales</taxon>
        <taxon>Micromonosporaceae</taxon>
        <taxon>Catenuloplanes</taxon>
    </lineage>
</organism>
<dbReference type="Proteomes" id="UP001240984">
    <property type="component" value="Unassembled WGS sequence"/>
</dbReference>
<sequence length="300" mass="31510">MIKPDRPRRLLAALAAALCLTACGAGGDDGGDGWGSEATPTAWPQPVDGKLTDAMCDVLTVDDFLAVGVEALRWEDRGPAPDIGPNAISCHALGSHFFSLNLQPDPVSGELYFGSMRDQRARTSPAAIGTTAVPGADEAWFNSTTADDSEIIVRRGALLISMSIGFAHADEGFDPQKASTTLAGQVLERLPGVGRTATGKPHEMVLTVTGKDTRTATISYNDPITAEPVQESVGLPWTKRIQFPSFGRPTSISLSASVTAVSLTTVPTVTCGITIDGEEEPKNNGPGPGTFCYHSFAEPR</sequence>
<dbReference type="RefSeq" id="WP_306832181.1">
    <property type="nucleotide sequence ID" value="NZ_JAUSRA010000001.1"/>
</dbReference>
<feature type="signal peptide" evidence="2">
    <location>
        <begin position="1"/>
        <end position="27"/>
    </location>
</feature>
<evidence type="ECO:0000256" key="1">
    <source>
        <dbReference type="SAM" id="MobiDB-lite"/>
    </source>
</evidence>
<dbReference type="EMBL" id="JAUSRA010000001">
    <property type="protein sequence ID" value="MDP9795969.1"/>
    <property type="molecule type" value="Genomic_DNA"/>
</dbReference>
<evidence type="ECO:0000313" key="3">
    <source>
        <dbReference type="EMBL" id="MDP9795969.1"/>
    </source>
</evidence>
<dbReference type="Gene3D" id="2.60.40.2880">
    <property type="entry name" value="MmpS1-5, C-terminal soluble domain"/>
    <property type="match status" value="1"/>
</dbReference>
<comment type="caution">
    <text evidence="3">The sequence shown here is derived from an EMBL/GenBank/DDBJ whole genome shotgun (WGS) entry which is preliminary data.</text>
</comment>
<gene>
    <name evidence="3" type="ORF">J2S43_004481</name>
</gene>
<name>A0ABT9MX03_9ACTN</name>
<evidence type="ECO:0008006" key="5">
    <source>
        <dbReference type="Google" id="ProtNLM"/>
    </source>
</evidence>
<evidence type="ECO:0000256" key="2">
    <source>
        <dbReference type="SAM" id="SignalP"/>
    </source>
</evidence>
<proteinExistence type="predicted"/>
<reference evidence="3 4" key="1">
    <citation type="submission" date="2023-07" db="EMBL/GenBank/DDBJ databases">
        <title>Sequencing the genomes of 1000 actinobacteria strains.</title>
        <authorList>
            <person name="Klenk H.-P."/>
        </authorList>
    </citation>
    <scope>NUCLEOTIDE SEQUENCE [LARGE SCALE GENOMIC DNA]</scope>
    <source>
        <strain evidence="3 4">DSM 44710</strain>
    </source>
</reference>
<dbReference type="InterPro" id="IPR038468">
    <property type="entry name" value="MmpS_C"/>
</dbReference>
<keyword evidence="4" id="KW-1185">Reference proteome</keyword>